<evidence type="ECO:0000256" key="2">
    <source>
        <dbReference type="ARBA" id="ARBA00022679"/>
    </source>
</evidence>
<keyword evidence="4 11" id="KW-0235">DNA replication</keyword>
<keyword evidence="6 11" id="KW-0547">Nucleotide-binding</keyword>
<accession>A0A0W0XG63</accession>
<feature type="domain" description="AAA+ ATPase" evidence="13">
    <location>
        <begin position="89"/>
        <end position="229"/>
    </location>
</feature>
<dbReference type="GO" id="GO:0003677">
    <property type="term" value="F:DNA binding"/>
    <property type="evidence" value="ECO:0007669"/>
    <property type="project" value="InterPro"/>
</dbReference>
<dbReference type="InterPro" id="IPR003593">
    <property type="entry name" value="AAA+_ATPase"/>
</dbReference>
<dbReference type="InterPro" id="IPR027417">
    <property type="entry name" value="P-loop_NTPase"/>
</dbReference>
<dbReference type="SMART" id="SM00382">
    <property type="entry name" value="AAA"/>
    <property type="match status" value="1"/>
</dbReference>
<dbReference type="Pfam" id="PF22608">
    <property type="entry name" value="DNAX_ATPase_lid"/>
    <property type="match status" value="1"/>
</dbReference>
<protein>
    <recommendedName>
        <fullName evidence="11">DNA polymerase III subunit gamma/tau</fullName>
        <ecNumber evidence="11">2.7.7.7</ecNumber>
    </recommendedName>
</protein>
<keyword evidence="9 11" id="KW-0239">DNA-directed DNA polymerase</keyword>
<dbReference type="InterPro" id="IPR045085">
    <property type="entry name" value="HLD_clamp_pol_III_gamma_tau"/>
</dbReference>
<feature type="compositionally biased region" description="Polar residues" evidence="12">
    <location>
        <begin position="429"/>
        <end position="438"/>
    </location>
</feature>
<organism evidence="14 15">
    <name type="scientific">Legionella oakridgensis</name>
    <dbReference type="NCBI Taxonomy" id="29423"/>
    <lineage>
        <taxon>Bacteria</taxon>
        <taxon>Pseudomonadati</taxon>
        <taxon>Pseudomonadota</taxon>
        <taxon>Gammaproteobacteria</taxon>
        <taxon>Legionellales</taxon>
        <taxon>Legionellaceae</taxon>
        <taxon>Legionella</taxon>
    </lineage>
</organism>
<dbReference type="EMBL" id="LNYP01000007">
    <property type="protein sequence ID" value="KTD43545.1"/>
    <property type="molecule type" value="Genomic_DNA"/>
</dbReference>
<keyword evidence="3 11" id="KW-0548">Nucleotidyltransferase</keyword>
<sequence>MLSFAIHYGGAIGPFAAIDCEPRQARKGAAVAVDSGAEVWLLALPPNFVKALMSYIALARKWRPRTFSQLVGQEHVTKALTNSLNQQRLHHAYLFTGTRGIGKTSVARLLAKALNCEQGISAEPCLQCDACLAIEQGRFLDLIEIDGASRTRVEDTREILENVQYAPTNGRFKIYLIDEVHMLSQHSFNALLKTLEEPPEHVKFLLATTDPHKLPITVLSRCLQFNLKPMQADIICQQLQFILKNEQLSSEAEAIELLANAARGSMRDALSLLDQAIACSSGHLSTTDTKNILGYTQQNYAMQLLHAMAEFNPQKLLHISKQIAAEGGNFHYVLDEMLSYLHQICVTQNLPGDNPLLRLSADILSLSTKFSAEDTQLFYQIGIKGLEELHLAPSSVIGFEMTLLRMYTFRPAPKNISPPLAYENKADSIHSSTSSNQAPMPVIHHSPVLNPSEQELQSETKAPSPPPNELQPSLQPTITPVIENHNQSMKDEHWHNVLPKLKLNGLALNAAENTEWVSKLGAEVTLRIANSHQSVFTTAVIQRIEKALADYYHETVKLILQTNEVLQSSPAQQKKITQEKQYQEAESALQDDPLFQQIQREFAATLVKNSIVPRQDDL</sequence>
<dbReference type="Proteomes" id="UP000054858">
    <property type="component" value="Unassembled WGS sequence"/>
</dbReference>
<dbReference type="PANTHER" id="PTHR11669">
    <property type="entry name" value="REPLICATION FACTOR C / DNA POLYMERASE III GAMMA-TAU SUBUNIT"/>
    <property type="match status" value="1"/>
</dbReference>
<name>A0A0W0XG63_9GAMM</name>
<dbReference type="AlphaFoldDB" id="A0A0W0XG63"/>
<reference evidence="14 15" key="1">
    <citation type="submission" date="2015-11" db="EMBL/GenBank/DDBJ databases">
        <title>Genomic analysis of 38 Legionella species identifies large and diverse effector repertoires.</title>
        <authorList>
            <person name="Burstein D."/>
            <person name="Amaro F."/>
            <person name="Zusman T."/>
            <person name="Lifshitz Z."/>
            <person name="Cohen O."/>
            <person name="Gilbert J.A."/>
            <person name="Pupko T."/>
            <person name="Shuman H.A."/>
            <person name="Segal G."/>
        </authorList>
    </citation>
    <scope>NUCLEOTIDE SEQUENCE [LARGE SCALE GENOMIC DNA]</scope>
    <source>
        <strain evidence="14 15">Oak Ridge-10</strain>
    </source>
</reference>
<keyword evidence="7" id="KW-0862">Zinc</keyword>
<dbReference type="InterPro" id="IPR001270">
    <property type="entry name" value="ClpA/B"/>
</dbReference>
<dbReference type="FunFam" id="1.10.8.60:FF:000013">
    <property type="entry name" value="DNA polymerase III subunit gamma/tau"/>
    <property type="match status" value="1"/>
</dbReference>
<dbReference type="Pfam" id="PF13177">
    <property type="entry name" value="DNA_pol3_delta2"/>
    <property type="match status" value="1"/>
</dbReference>
<dbReference type="GO" id="GO:0005524">
    <property type="term" value="F:ATP binding"/>
    <property type="evidence" value="ECO:0007669"/>
    <property type="project" value="UniProtKB-KW"/>
</dbReference>
<dbReference type="FunFam" id="3.40.50.300:FF:000014">
    <property type="entry name" value="DNA polymerase III subunit gamma/tau"/>
    <property type="match status" value="1"/>
</dbReference>
<dbReference type="InterPro" id="IPR012763">
    <property type="entry name" value="DNA_pol_III_sug/sutau_N"/>
</dbReference>
<dbReference type="Pfam" id="PF12170">
    <property type="entry name" value="DNA_pol3_tau_5"/>
    <property type="match status" value="1"/>
</dbReference>
<dbReference type="NCBIfam" id="NF004046">
    <property type="entry name" value="PRK05563.1"/>
    <property type="match status" value="1"/>
</dbReference>
<dbReference type="Gene3D" id="3.40.50.300">
    <property type="entry name" value="P-loop containing nucleotide triphosphate hydrolases"/>
    <property type="match status" value="1"/>
</dbReference>
<dbReference type="GO" id="GO:0046872">
    <property type="term" value="F:metal ion binding"/>
    <property type="evidence" value="ECO:0007669"/>
    <property type="project" value="UniProtKB-KW"/>
</dbReference>
<dbReference type="InterPro" id="IPR008921">
    <property type="entry name" value="DNA_pol3_clamp-load_cplx_C"/>
</dbReference>
<dbReference type="InterPro" id="IPR050238">
    <property type="entry name" value="DNA_Rep/Repair_Clamp_Loader"/>
</dbReference>
<evidence type="ECO:0000313" key="14">
    <source>
        <dbReference type="EMBL" id="KTD43545.1"/>
    </source>
</evidence>
<evidence type="ECO:0000259" key="13">
    <source>
        <dbReference type="SMART" id="SM00382"/>
    </source>
</evidence>
<proteinExistence type="inferred from homology"/>
<comment type="similarity">
    <text evidence="1 11">Belongs to the DnaX/STICHEL family.</text>
</comment>
<evidence type="ECO:0000256" key="3">
    <source>
        <dbReference type="ARBA" id="ARBA00022695"/>
    </source>
</evidence>
<dbReference type="InterPro" id="IPR022754">
    <property type="entry name" value="DNA_pol_III_gamma-3"/>
</dbReference>
<keyword evidence="5" id="KW-0479">Metal-binding</keyword>
<dbReference type="SUPFAM" id="SSF48019">
    <property type="entry name" value="post-AAA+ oligomerization domain-like"/>
    <property type="match status" value="1"/>
</dbReference>
<dbReference type="Gene3D" id="1.20.272.10">
    <property type="match status" value="1"/>
</dbReference>
<evidence type="ECO:0000256" key="10">
    <source>
        <dbReference type="ARBA" id="ARBA00049244"/>
    </source>
</evidence>
<dbReference type="NCBIfam" id="TIGR02397">
    <property type="entry name" value="dnaX_nterm"/>
    <property type="match status" value="1"/>
</dbReference>
<dbReference type="InterPro" id="IPR021029">
    <property type="entry name" value="DNA_pol_III_tau_dom-5"/>
</dbReference>
<dbReference type="PANTHER" id="PTHR11669:SF0">
    <property type="entry name" value="PROTEIN STICHEL-LIKE 2"/>
    <property type="match status" value="1"/>
</dbReference>
<dbReference type="Gene3D" id="1.10.8.60">
    <property type="match status" value="1"/>
</dbReference>
<evidence type="ECO:0000256" key="7">
    <source>
        <dbReference type="ARBA" id="ARBA00022833"/>
    </source>
</evidence>
<dbReference type="PRINTS" id="PR00300">
    <property type="entry name" value="CLPPROTEASEA"/>
</dbReference>
<dbReference type="GO" id="GO:0009360">
    <property type="term" value="C:DNA polymerase III complex"/>
    <property type="evidence" value="ECO:0007669"/>
    <property type="project" value="InterPro"/>
</dbReference>
<dbReference type="PATRIC" id="fig|29423.5.peg.539"/>
<comment type="catalytic activity">
    <reaction evidence="10 11">
        <text>DNA(n) + a 2'-deoxyribonucleoside 5'-triphosphate = DNA(n+1) + diphosphate</text>
        <dbReference type="Rhea" id="RHEA:22508"/>
        <dbReference type="Rhea" id="RHEA-COMP:17339"/>
        <dbReference type="Rhea" id="RHEA-COMP:17340"/>
        <dbReference type="ChEBI" id="CHEBI:33019"/>
        <dbReference type="ChEBI" id="CHEBI:61560"/>
        <dbReference type="ChEBI" id="CHEBI:173112"/>
        <dbReference type="EC" id="2.7.7.7"/>
    </reaction>
</comment>
<dbReference type="NCBIfam" id="NF005942">
    <property type="entry name" value="PRK07994.1"/>
    <property type="match status" value="1"/>
</dbReference>
<dbReference type="CDD" id="cd18137">
    <property type="entry name" value="HLD_clamp_pol_III_gamma_tau"/>
    <property type="match status" value="1"/>
</dbReference>
<evidence type="ECO:0000256" key="9">
    <source>
        <dbReference type="ARBA" id="ARBA00022932"/>
    </source>
</evidence>
<evidence type="ECO:0000256" key="1">
    <source>
        <dbReference type="ARBA" id="ARBA00006360"/>
    </source>
</evidence>
<evidence type="ECO:0000256" key="8">
    <source>
        <dbReference type="ARBA" id="ARBA00022840"/>
    </source>
</evidence>
<evidence type="ECO:0000256" key="4">
    <source>
        <dbReference type="ARBA" id="ARBA00022705"/>
    </source>
</evidence>
<dbReference type="GO" id="GO:0003887">
    <property type="term" value="F:DNA-directed DNA polymerase activity"/>
    <property type="evidence" value="ECO:0007669"/>
    <property type="project" value="UniProtKB-KW"/>
</dbReference>
<evidence type="ECO:0000256" key="5">
    <source>
        <dbReference type="ARBA" id="ARBA00022723"/>
    </source>
</evidence>
<dbReference type="Gene3D" id="3.30.300.150">
    <property type="entry name" value="DNA polymerase III, tau subunit, domain V"/>
    <property type="match status" value="1"/>
</dbReference>
<comment type="caution">
    <text evidence="14">The sequence shown here is derived from an EMBL/GenBank/DDBJ whole genome shotgun (WGS) entry which is preliminary data.</text>
</comment>
<dbReference type="GO" id="GO:0006261">
    <property type="term" value="P:DNA-templated DNA replication"/>
    <property type="evidence" value="ECO:0007669"/>
    <property type="project" value="TreeGrafter"/>
</dbReference>
<dbReference type="Pfam" id="PF12169">
    <property type="entry name" value="DNA_pol3_gamma3"/>
    <property type="match status" value="1"/>
</dbReference>
<feature type="compositionally biased region" description="Polar residues" evidence="12">
    <location>
        <begin position="449"/>
        <end position="461"/>
    </location>
</feature>
<dbReference type="EC" id="2.7.7.7" evidence="11"/>
<evidence type="ECO:0000256" key="6">
    <source>
        <dbReference type="ARBA" id="ARBA00022741"/>
    </source>
</evidence>
<keyword evidence="2 11" id="KW-0808">Transferase</keyword>
<evidence type="ECO:0000256" key="11">
    <source>
        <dbReference type="RuleBase" id="RU364063"/>
    </source>
</evidence>
<keyword evidence="8 11" id="KW-0067">ATP-binding</keyword>
<gene>
    <name evidence="11" type="primary">dnaX</name>
    <name evidence="14" type="ORF">Loak_0521</name>
</gene>
<dbReference type="InterPro" id="IPR038249">
    <property type="entry name" value="PolIII_tau_V_sf"/>
</dbReference>
<dbReference type="SUPFAM" id="SSF52540">
    <property type="entry name" value="P-loop containing nucleoside triphosphate hydrolases"/>
    <property type="match status" value="1"/>
</dbReference>
<comment type="function">
    <text evidence="11">DNA polymerase III is a complex, multichain enzyme responsible for most of the replicative synthesis in bacteria. This DNA polymerase also exhibits 3' to 5' exonuclease activity.</text>
</comment>
<feature type="region of interest" description="Disordered" evidence="12">
    <location>
        <begin position="427"/>
        <end position="475"/>
    </location>
</feature>
<dbReference type="CDD" id="cd00009">
    <property type="entry name" value="AAA"/>
    <property type="match status" value="1"/>
</dbReference>
<evidence type="ECO:0000313" key="15">
    <source>
        <dbReference type="Proteomes" id="UP000054858"/>
    </source>
</evidence>
<comment type="subunit">
    <text evidence="11">DNA polymerase III contains a core (composed of alpha, epsilon and theta chains) that associates with a tau subunit. This core dimerizes to form the POLIII' complex. PolIII' associates with the gamma complex (composed of gamma, delta, delta', psi and chi chains) and with the beta chain to form the complete DNA polymerase III complex.</text>
</comment>
<evidence type="ECO:0000256" key="12">
    <source>
        <dbReference type="SAM" id="MobiDB-lite"/>
    </source>
</evidence>